<organism evidence="1 2">
    <name type="scientific">Laccaria amethystina LaAM-08-1</name>
    <dbReference type="NCBI Taxonomy" id="1095629"/>
    <lineage>
        <taxon>Eukaryota</taxon>
        <taxon>Fungi</taxon>
        <taxon>Dikarya</taxon>
        <taxon>Basidiomycota</taxon>
        <taxon>Agaricomycotina</taxon>
        <taxon>Agaricomycetes</taxon>
        <taxon>Agaricomycetidae</taxon>
        <taxon>Agaricales</taxon>
        <taxon>Agaricineae</taxon>
        <taxon>Hydnangiaceae</taxon>
        <taxon>Laccaria</taxon>
    </lineage>
</organism>
<evidence type="ECO:0000313" key="1">
    <source>
        <dbReference type="EMBL" id="KIJ92158.1"/>
    </source>
</evidence>
<dbReference type="Proteomes" id="UP000054477">
    <property type="component" value="Unassembled WGS sequence"/>
</dbReference>
<name>A0A0C9WUH2_9AGAR</name>
<accession>A0A0C9WUH2</accession>
<sequence length="120" mass="13169">MLTISPNSHSGPLPWVHIVGKYQEDLGPFGYKQIDRVYLGTIQRQVLSGPFAFFQGSPLAGSQMTVCSRPRIRWLGVFGSPTQNLQGGFLHFFLDTPTADVWFAFPPELAVASRLNSSGG</sequence>
<proteinExistence type="predicted"/>
<reference evidence="1 2" key="1">
    <citation type="submission" date="2014-04" db="EMBL/GenBank/DDBJ databases">
        <authorList>
            <consortium name="DOE Joint Genome Institute"/>
            <person name="Kuo A."/>
            <person name="Kohler A."/>
            <person name="Nagy L.G."/>
            <person name="Floudas D."/>
            <person name="Copeland A."/>
            <person name="Barry K.W."/>
            <person name="Cichocki N."/>
            <person name="Veneault-Fourrey C."/>
            <person name="LaButti K."/>
            <person name="Lindquist E.A."/>
            <person name="Lipzen A."/>
            <person name="Lundell T."/>
            <person name="Morin E."/>
            <person name="Murat C."/>
            <person name="Sun H."/>
            <person name="Tunlid A."/>
            <person name="Henrissat B."/>
            <person name="Grigoriev I.V."/>
            <person name="Hibbett D.S."/>
            <person name="Martin F."/>
            <person name="Nordberg H.P."/>
            <person name="Cantor M.N."/>
            <person name="Hua S.X."/>
        </authorList>
    </citation>
    <scope>NUCLEOTIDE SEQUENCE [LARGE SCALE GENOMIC DNA]</scope>
    <source>
        <strain evidence="1 2">LaAM-08-1</strain>
    </source>
</reference>
<gene>
    <name evidence="1" type="ORF">K443DRAFT_445478</name>
</gene>
<reference evidence="2" key="2">
    <citation type="submission" date="2015-01" db="EMBL/GenBank/DDBJ databases">
        <title>Evolutionary Origins and Diversification of the Mycorrhizal Mutualists.</title>
        <authorList>
            <consortium name="DOE Joint Genome Institute"/>
            <consortium name="Mycorrhizal Genomics Consortium"/>
            <person name="Kohler A."/>
            <person name="Kuo A."/>
            <person name="Nagy L.G."/>
            <person name="Floudas D."/>
            <person name="Copeland A."/>
            <person name="Barry K.W."/>
            <person name="Cichocki N."/>
            <person name="Veneault-Fourrey C."/>
            <person name="LaButti K."/>
            <person name="Lindquist E.A."/>
            <person name="Lipzen A."/>
            <person name="Lundell T."/>
            <person name="Morin E."/>
            <person name="Murat C."/>
            <person name="Riley R."/>
            <person name="Ohm R."/>
            <person name="Sun H."/>
            <person name="Tunlid A."/>
            <person name="Henrissat B."/>
            <person name="Grigoriev I.V."/>
            <person name="Hibbett D.S."/>
            <person name="Martin F."/>
        </authorList>
    </citation>
    <scope>NUCLEOTIDE SEQUENCE [LARGE SCALE GENOMIC DNA]</scope>
    <source>
        <strain evidence="2">LaAM-08-1</strain>
    </source>
</reference>
<dbReference type="EMBL" id="KN838932">
    <property type="protein sequence ID" value="KIJ92158.1"/>
    <property type="molecule type" value="Genomic_DNA"/>
</dbReference>
<dbReference type="HOGENOM" id="CLU_2050041_0_0_1"/>
<dbReference type="AlphaFoldDB" id="A0A0C9WUH2"/>
<evidence type="ECO:0000313" key="2">
    <source>
        <dbReference type="Proteomes" id="UP000054477"/>
    </source>
</evidence>
<keyword evidence="2" id="KW-1185">Reference proteome</keyword>
<protein>
    <submittedName>
        <fullName evidence="1">Uncharacterized protein</fullName>
    </submittedName>
</protein>